<keyword evidence="9" id="KW-0143">Chaperone</keyword>
<feature type="domain" description="Tim10-like" evidence="11">
    <location>
        <begin position="18"/>
        <end position="78"/>
    </location>
</feature>
<evidence type="ECO:0000256" key="4">
    <source>
        <dbReference type="ARBA" id="ARBA00022833"/>
    </source>
</evidence>
<evidence type="ECO:0000256" key="1">
    <source>
        <dbReference type="ARBA" id="ARBA00006720"/>
    </source>
</evidence>
<reference evidence="12" key="1">
    <citation type="submission" date="2021-01" db="EMBL/GenBank/DDBJ databases">
        <authorList>
            <person name="Corre E."/>
            <person name="Pelletier E."/>
            <person name="Niang G."/>
            <person name="Scheremetjew M."/>
            <person name="Finn R."/>
            <person name="Kale V."/>
            <person name="Holt S."/>
            <person name="Cochrane G."/>
            <person name="Meng A."/>
            <person name="Brown T."/>
            <person name="Cohen L."/>
        </authorList>
    </citation>
    <scope>NUCLEOTIDE SEQUENCE</scope>
    <source>
        <strain evidence="12">CCAP1064/1</strain>
    </source>
</reference>
<keyword evidence="9" id="KW-0999">Mitochondrion inner membrane</keyword>
<sequence>MGFFGQEEKPAGPDPMFAATTEMEMYTDLFNKMSASCFEKCASTRHKDDELALGEMGCVDRCVAKYLETQEKVGIVLQKANEAQAAQQQNMQQMQANPNSFAR</sequence>
<keyword evidence="4" id="KW-0862">Zinc</keyword>
<keyword evidence="8 9" id="KW-1015">Disulfide bond</keyword>
<evidence type="ECO:0000256" key="5">
    <source>
        <dbReference type="ARBA" id="ARBA00022927"/>
    </source>
</evidence>
<evidence type="ECO:0000313" key="12">
    <source>
        <dbReference type="EMBL" id="CAD8409010.1"/>
    </source>
</evidence>
<evidence type="ECO:0000256" key="9">
    <source>
        <dbReference type="RuleBase" id="RU367043"/>
    </source>
</evidence>
<keyword evidence="2 9" id="KW-0813">Transport</keyword>
<dbReference type="Gene3D" id="1.10.287.810">
    <property type="entry name" value="Mitochondrial import inner membrane translocase subunit tim13 like domains"/>
    <property type="match status" value="1"/>
</dbReference>
<dbReference type="Pfam" id="PF02953">
    <property type="entry name" value="zf-Tim10_DDP"/>
    <property type="match status" value="1"/>
</dbReference>
<evidence type="ECO:0000259" key="11">
    <source>
        <dbReference type="Pfam" id="PF02953"/>
    </source>
</evidence>
<dbReference type="AlphaFoldDB" id="A0A7S0GCN6"/>
<protein>
    <recommendedName>
        <fullName evidence="9">Mitochondrial import inner membrane translocase subunit</fullName>
    </recommendedName>
</protein>
<proteinExistence type="inferred from homology"/>
<evidence type="ECO:0000256" key="7">
    <source>
        <dbReference type="ARBA" id="ARBA00023128"/>
    </source>
</evidence>
<gene>
    <name evidence="12" type="ORF">PINE0816_LOCUS5132</name>
</gene>
<keyword evidence="6 9" id="KW-0811">Translocation</keyword>
<dbReference type="GO" id="GO:0045039">
    <property type="term" value="P:protein insertion into mitochondrial inner membrane"/>
    <property type="evidence" value="ECO:0007669"/>
    <property type="project" value="TreeGrafter"/>
</dbReference>
<comment type="similarity">
    <text evidence="1 9">Belongs to the small Tim family.</text>
</comment>
<dbReference type="GO" id="GO:0005743">
    <property type="term" value="C:mitochondrial inner membrane"/>
    <property type="evidence" value="ECO:0007669"/>
    <property type="project" value="UniProtKB-SubCell"/>
</dbReference>
<name>A0A7S0GCN6_9STRA</name>
<dbReference type="SUPFAM" id="SSF144122">
    <property type="entry name" value="Tim10-like"/>
    <property type="match status" value="1"/>
</dbReference>
<keyword evidence="3" id="KW-0479">Metal-binding</keyword>
<dbReference type="PANTHER" id="PTHR11038">
    <property type="entry name" value="MITOCHONDRIAL IMPORT INNER MEMBRANE TRANSLOCASE SUBUNIT TIM10"/>
    <property type="match status" value="1"/>
</dbReference>
<dbReference type="GO" id="GO:0015031">
    <property type="term" value="P:protein transport"/>
    <property type="evidence" value="ECO:0007669"/>
    <property type="project" value="UniProtKB-KW"/>
</dbReference>
<dbReference type="InterPro" id="IPR004217">
    <property type="entry name" value="Tim10-like"/>
</dbReference>
<comment type="subunit">
    <text evidence="9">Heterohexamer.</text>
</comment>
<dbReference type="GO" id="GO:0046872">
    <property type="term" value="F:metal ion binding"/>
    <property type="evidence" value="ECO:0007669"/>
    <property type="project" value="UniProtKB-KW"/>
</dbReference>
<comment type="domain">
    <text evidence="9">The twin CX3C motif contains 4 conserved Cys residues that form 2 disulfide bonds in the mitochondrial intermembrane space.</text>
</comment>
<feature type="compositionally biased region" description="Low complexity" evidence="10">
    <location>
        <begin position="84"/>
        <end position="97"/>
    </location>
</feature>
<dbReference type="EMBL" id="HBEL01010822">
    <property type="protein sequence ID" value="CAD8409010.1"/>
    <property type="molecule type" value="Transcribed_RNA"/>
</dbReference>
<evidence type="ECO:0000256" key="6">
    <source>
        <dbReference type="ARBA" id="ARBA00023010"/>
    </source>
</evidence>
<dbReference type="InterPro" id="IPR035427">
    <property type="entry name" value="Tim10-like_dom_sf"/>
</dbReference>
<keyword evidence="5 9" id="KW-0653">Protein transport</keyword>
<dbReference type="PANTHER" id="PTHR11038:SF16">
    <property type="entry name" value="MITOCHONDRIAL IMPORT INNER MEMBRANE TRANSLOCASE SUBUNIT TIM10"/>
    <property type="match status" value="1"/>
</dbReference>
<feature type="region of interest" description="Disordered" evidence="10">
    <location>
        <begin position="84"/>
        <end position="103"/>
    </location>
</feature>
<organism evidence="12">
    <name type="scientific">Proboscia inermis</name>
    <dbReference type="NCBI Taxonomy" id="420281"/>
    <lineage>
        <taxon>Eukaryota</taxon>
        <taxon>Sar</taxon>
        <taxon>Stramenopiles</taxon>
        <taxon>Ochrophyta</taxon>
        <taxon>Bacillariophyta</taxon>
        <taxon>Coscinodiscophyceae</taxon>
        <taxon>Rhizosoleniophycidae</taxon>
        <taxon>Rhizosoleniales</taxon>
        <taxon>Rhizosoleniaceae</taxon>
        <taxon>Proboscia</taxon>
    </lineage>
</organism>
<evidence type="ECO:0000256" key="10">
    <source>
        <dbReference type="SAM" id="MobiDB-lite"/>
    </source>
</evidence>
<accession>A0A7S0GCN6</accession>
<evidence type="ECO:0000256" key="8">
    <source>
        <dbReference type="ARBA" id="ARBA00023157"/>
    </source>
</evidence>
<evidence type="ECO:0000256" key="2">
    <source>
        <dbReference type="ARBA" id="ARBA00022448"/>
    </source>
</evidence>
<keyword evidence="9" id="KW-0472">Membrane</keyword>
<comment type="subcellular location">
    <subcellularLocation>
        <location evidence="9">Mitochondrion inner membrane</location>
        <topology evidence="9">Peripheral membrane protein</topology>
        <orientation evidence="9">Intermembrane side</orientation>
    </subcellularLocation>
</comment>
<comment type="function">
    <text evidence="9">Mitochondrial intermembrane chaperone that participates in the import and insertion of some multi-pass transmembrane proteins into the mitochondrial inner membrane. Also required for the transfer of beta-barrel precursors from the TOM complex to the sorting and assembly machinery (SAM complex) of the outer membrane. Acts as a chaperone-like protein that protects the hydrophobic precursors from aggregation and guide them through the mitochondrial intermembrane space.</text>
</comment>
<evidence type="ECO:0000256" key="3">
    <source>
        <dbReference type="ARBA" id="ARBA00022723"/>
    </source>
</evidence>
<keyword evidence="7 9" id="KW-0496">Mitochondrion</keyword>